<comment type="caution">
    <text evidence="3">The sequence shown here is derived from an EMBL/GenBank/DDBJ whole genome shotgun (WGS) entry which is preliminary data.</text>
</comment>
<keyword evidence="2" id="KW-0472">Membrane</keyword>
<sequence length="265" mass="29196">MVRTMTSEVVKEKRFAIILSALVAAWTVELKPAGQGSSFLRKYPYALPALLNATFLFMVLVTAFLFLEETSKSVRHRYDPGIAASRYILSLVRSFRRPVGGKGAQYLAVNTEEGDTEEMGFLDDTDHSSSPTSPEAPSKVRSEDQKLPMHRIFTNNMVLVLLASFIYESHLATASVAFPNLLVTPVSSREEELNRVLPFWFGGGAGFTPRPLAVYAVMYAGRVPEAGTAPGDFEGLAALLPWLPSALLHISIRSRCTVYYAAAQW</sequence>
<dbReference type="EMBL" id="QJNS01000251">
    <property type="protein sequence ID" value="RYO81440.1"/>
    <property type="molecule type" value="Genomic_DNA"/>
</dbReference>
<evidence type="ECO:0000313" key="4">
    <source>
        <dbReference type="Proteomes" id="UP000294003"/>
    </source>
</evidence>
<evidence type="ECO:0000256" key="1">
    <source>
        <dbReference type="SAM" id="MobiDB-lite"/>
    </source>
</evidence>
<feature type="region of interest" description="Disordered" evidence="1">
    <location>
        <begin position="118"/>
        <end position="143"/>
    </location>
</feature>
<proteinExistence type="predicted"/>
<protein>
    <submittedName>
        <fullName evidence="3">Uncharacterized protein</fullName>
    </submittedName>
</protein>
<keyword evidence="2" id="KW-0812">Transmembrane</keyword>
<accession>A0ABY0H3A4</accession>
<reference evidence="3 4" key="1">
    <citation type="submission" date="2018-06" db="EMBL/GenBank/DDBJ databases">
        <title>Complete Genomes of Monosporascus.</title>
        <authorList>
            <person name="Robinson A.J."/>
            <person name="Natvig D.O."/>
        </authorList>
    </citation>
    <scope>NUCLEOTIDE SEQUENCE [LARGE SCALE GENOMIC DNA]</scope>
    <source>
        <strain evidence="3 4">CBS 609.92</strain>
    </source>
</reference>
<feature type="transmembrane region" description="Helical" evidence="2">
    <location>
        <begin position="46"/>
        <end position="67"/>
    </location>
</feature>
<keyword evidence="4" id="KW-1185">Reference proteome</keyword>
<organism evidence="3 4">
    <name type="scientific">Monosporascus cannonballus</name>
    <dbReference type="NCBI Taxonomy" id="155416"/>
    <lineage>
        <taxon>Eukaryota</taxon>
        <taxon>Fungi</taxon>
        <taxon>Dikarya</taxon>
        <taxon>Ascomycota</taxon>
        <taxon>Pezizomycotina</taxon>
        <taxon>Sordariomycetes</taxon>
        <taxon>Xylariomycetidae</taxon>
        <taxon>Xylariales</taxon>
        <taxon>Xylariales incertae sedis</taxon>
        <taxon>Monosporascus</taxon>
    </lineage>
</organism>
<dbReference type="Proteomes" id="UP000294003">
    <property type="component" value="Unassembled WGS sequence"/>
</dbReference>
<keyword evidence="2" id="KW-1133">Transmembrane helix</keyword>
<evidence type="ECO:0000256" key="2">
    <source>
        <dbReference type="SAM" id="Phobius"/>
    </source>
</evidence>
<gene>
    <name evidence="3" type="ORF">DL762_007112</name>
</gene>
<evidence type="ECO:0000313" key="3">
    <source>
        <dbReference type="EMBL" id="RYO81440.1"/>
    </source>
</evidence>
<name>A0ABY0H3A4_9PEZI</name>